<dbReference type="EMBL" id="LR134238">
    <property type="protein sequence ID" value="VED07872.1"/>
    <property type="molecule type" value="Genomic_DNA"/>
</dbReference>
<accession>A0A3S4M537</accession>
<reference evidence="1 2" key="1">
    <citation type="submission" date="2018-12" db="EMBL/GenBank/DDBJ databases">
        <authorList>
            <consortium name="Pathogen Informatics"/>
        </authorList>
    </citation>
    <scope>NUCLEOTIDE SEQUENCE [LARGE SCALE GENOMIC DNA]</scope>
    <source>
        <strain evidence="1 2">NCTC9044</strain>
    </source>
</reference>
<evidence type="ECO:0000313" key="2">
    <source>
        <dbReference type="Proteomes" id="UP000271797"/>
    </source>
</evidence>
<name>A0A3S4M537_ECOLX</name>
<dbReference type="Proteomes" id="UP000271797">
    <property type="component" value="Chromosome"/>
</dbReference>
<evidence type="ECO:0000313" key="1">
    <source>
        <dbReference type="EMBL" id="VED07872.1"/>
    </source>
</evidence>
<dbReference type="AlphaFoldDB" id="A0A3S4M537"/>
<protein>
    <submittedName>
        <fullName evidence="1">Iron compound ABC transporter permease</fullName>
    </submittedName>
</protein>
<organism evidence="1 2">
    <name type="scientific">Escherichia coli</name>
    <dbReference type="NCBI Taxonomy" id="562"/>
    <lineage>
        <taxon>Bacteria</taxon>
        <taxon>Pseudomonadati</taxon>
        <taxon>Pseudomonadota</taxon>
        <taxon>Gammaproteobacteria</taxon>
        <taxon>Enterobacterales</taxon>
        <taxon>Enterobacteriaceae</taxon>
        <taxon>Escherichia</taxon>
    </lineage>
</organism>
<sequence length="42" mass="4578">MMRTGLVTVIFLALLLVGCVVYPGIGARFIAPQTVLQAFLHF</sequence>
<proteinExistence type="predicted"/>
<dbReference type="PROSITE" id="PS51257">
    <property type="entry name" value="PROKAR_LIPOPROTEIN"/>
    <property type="match status" value="1"/>
</dbReference>
<gene>
    <name evidence="1" type="primary">fitC_3</name>
    <name evidence="1" type="ORF">NCTC9044_01043</name>
</gene>